<accession>A0A4Q9DIQ3</accession>
<keyword evidence="6" id="KW-1185">Reference proteome</keyword>
<gene>
    <name evidence="5" type="ORF">EYB31_29930</name>
</gene>
<keyword evidence="1" id="KW-0805">Transcription regulation</keyword>
<dbReference type="GO" id="GO:0043565">
    <property type="term" value="F:sequence-specific DNA binding"/>
    <property type="evidence" value="ECO:0007669"/>
    <property type="project" value="InterPro"/>
</dbReference>
<dbReference type="PROSITE" id="PS00041">
    <property type="entry name" value="HTH_ARAC_FAMILY_1"/>
    <property type="match status" value="1"/>
</dbReference>
<dbReference type="EMBL" id="SIRE01000025">
    <property type="protein sequence ID" value="TBL71595.1"/>
    <property type="molecule type" value="Genomic_DNA"/>
</dbReference>
<evidence type="ECO:0000256" key="2">
    <source>
        <dbReference type="ARBA" id="ARBA00023125"/>
    </source>
</evidence>
<evidence type="ECO:0000256" key="3">
    <source>
        <dbReference type="ARBA" id="ARBA00023163"/>
    </source>
</evidence>
<dbReference type="InterPro" id="IPR018062">
    <property type="entry name" value="HTH_AraC-typ_CS"/>
</dbReference>
<dbReference type="Gene3D" id="1.10.10.60">
    <property type="entry name" value="Homeodomain-like"/>
    <property type="match status" value="2"/>
</dbReference>
<reference evidence="5 6" key="1">
    <citation type="submission" date="2019-02" db="EMBL/GenBank/DDBJ databases">
        <title>Paenibacillus sp. nov., isolated from surface-sterilized tissue of Thalictrum simplex L.</title>
        <authorList>
            <person name="Tuo L."/>
        </authorList>
    </citation>
    <scope>NUCLEOTIDE SEQUENCE [LARGE SCALE GENOMIC DNA]</scope>
    <source>
        <strain evidence="5 6">N2SHLJ1</strain>
    </source>
</reference>
<evidence type="ECO:0000313" key="6">
    <source>
        <dbReference type="Proteomes" id="UP000293142"/>
    </source>
</evidence>
<evidence type="ECO:0000259" key="4">
    <source>
        <dbReference type="PROSITE" id="PS01124"/>
    </source>
</evidence>
<dbReference type="InterPro" id="IPR009057">
    <property type="entry name" value="Homeodomain-like_sf"/>
</dbReference>
<evidence type="ECO:0000256" key="1">
    <source>
        <dbReference type="ARBA" id="ARBA00023015"/>
    </source>
</evidence>
<dbReference type="AlphaFoldDB" id="A0A4Q9DIQ3"/>
<dbReference type="SUPFAM" id="SSF46689">
    <property type="entry name" value="Homeodomain-like"/>
    <property type="match status" value="1"/>
</dbReference>
<dbReference type="InterPro" id="IPR020449">
    <property type="entry name" value="Tscrpt_reg_AraC-type_HTH"/>
</dbReference>
<dbReference type="InterPro" id="IPR018060">
    <property type="entry name" value="HTH_AraC"/>
</dbReference>
<dbReference type="SMART" id="SM00342">
    <property type="entry name" value="HTH_ARAC"/>
    <property type="match status" value="1"/>
</dbReference>
<protein>
    <submittedName>
        <fullName evidence="5">AraC family transcriptional regulator</fullName>
    </submittedName>
</protein>
<dbReference type="OrthoDB" id="2648653at2"/>
<dbReference type="PRINTS" id="PR00032">
    <property type="entry name" value="HTHARAC"/>
</dbReference>
<name>A0A4Q9DIQ3_9BACL</name>
<keyword evidence="2" id="KW-0238">DNA-binding</keyword>
<dbReference type="PANTHER" id="PTHR43280">
    <property type="entry name" value="ARAC-FAMILY TRANSCRIPTIONAL REGULATOR"/>
    <property type="match status" value="1"/>
</dbReference>
<comment type="caution">
    <text evidence="5">The sequence shown here is derived from an EMBL/GenBank/DDBJ whole genome shotgun (WGS) entry which is preliminary data.</text>
</comment>
<dbReference type="Pfam" id="PF12833">
    <property type="entry name" value="HTH_18"/>
    <property type="match status" value="1"/>
</dbReference>
<keyword evidence="3" id="KW-0804">Transcription</keyword>
<sequence>MISEAESSLLLPVLSELTAIAQLLEERRWEEAELRLTESAWAFALLRRLKEERMPERERLAPPHKHEIVHHIQQIVKQHLHEDVSLQLLSDKVHLHPKYVSWLYKNETGEGLSEYVHRLKMEQAAYDLRHSRKKVYEIAQHLGYHHTSYFIRLFKERFEMTPQQFRERALR</sequence>
<organism evidence="5 6">
    <name type="scientific">Paenibacillus thalictri</name>
    <dbReference type="NCBI Taxonomy" id="2527873"/>
    <lineage>
        <taxon>Bacteria</taxon>
        <taxon>Bacillati</taxon>
        <taxon>Bacillota</taxon>
        <taxon>Bacilli</taxon>
        <taxon>Bacillales</taxon>
        <taxon>Paenibacillaceae</taxon>
        <taxon>Paenibacillus</taxon>
    </lineage>
</organism>
<dbReference type="PANTHER" id="PTHR43280:SF10">
    <property type="entry name" value="REGULATORY PROTEIN POCR"/>
    <property type="match status" value="1"/>
</dbReference>
<dbReference type="PROSITE" id="PS01124">
    <property type="entry name" value="HTH_ARAC_FAMILY_2"/>
    <property type="match status" value="1"/>
</dbReference>
<dbReference type="Proteomes" id="UP000293142">
    <property type="component" value="Unassembled WGS sequence"/>
</dbReference>
<dbReference type="GO" id="GO:0003700">
    <property type="term" value="F:DNA-binding transcription factor activity"/>
    <property type="evidence" value="ECO:0007669"/>
    <property type="project" value="InterPro"/>
</dbReference>
<proteinExistence type="predicted"/>
<feature type="domain" description="HTH araC/xylS-type" evidence="4">
    <location>
        <begin position="70"/>
        <end position="168"/>
    </location>
</feature>
<dbReference type="RefSeq" id="WP_131017172.1">
    <property type="nucleotide sequence ID" value="NZ_SIRE01000025.1"/>
</dbReference>
<evidence type="ECO:0000313" key="5">
    <source>
        <dbReference type="EMBL" id="TBL71595.1"/>
    </source>
</evidence>